<keyword evidence="1" id="KW-0812">Transmembrane</keyword>
<dbReference type="InterPro" id="IPR011453">
    <property type="entry name" value="DUF1559"/>
</dbReference>
<comment type="caution">
    <text evidence="3">The sequence shown here is derived from an EMBL/GenBank/DDBJ whole genome shotgun (WGS) entry which is preliminary data.</text>
</comment>
<reference evidence="3 4" key="1">
    <citation type="submission" date="2019-02" db="EMBL/GenBank/DDBJ databases">
        <title>Deep-cultivation of Planctomycetes and their phenomic and genomic characterization uncovers novel biology.</title>
        <authorList>
            <person name="Wiegand S."/>
            <person name="Jogler M."/>
            <person name="Boedeker C."/>
            <person name="Pinto D."/>
            <person name="Vollmers J."/>
            <person name="Rivas-Marin E."/>
            <person name="Kohn T."/>
            <person name="Peeters S.H."/>
            <person name="Heuer A."/>
            <person name="Rast P."/>
            <person name="Oberbeckmann S."/>
            <person name="Bunk B."/>
            <person name="Jeske O."/>
            <person name="Meyerdierks A."/>
            <person name="Storesund J.E."/>
            <person name="Kallscheuer N."/>
            <person name="Luecker S."/>
            <person name="Lage O.M."/>
            <person name="Pohl T."/>
            <person name="Merkel B.J."/>
            <person name="Hornburger P."/>
            <person name="Mueller R.-W."/>
            <person name="Bruemmer F."/>
            <person name="Labrenz M."/>
            <person name="Spormann A.M."/>
            <person name="Op Den Camp H."/>
            <person name="Overmann J."/>
            <person name="Amann R."/>
            <person name="Jetten M.S.M."/>
            <person name="Mascher T."/>
            <person name="Medema M.H."/>
            <person name="Devos D.P."/>
            <person name="Kaster A.-K."/>
            <person name="Ovreas L."/>
            <person name="Rohde M."/>
            <person name="Galperin M.Y."/>
            <person name="Jogler C."/>
        </authorList>
    </citation>
    <scope>NUCLEOTIDE SEQUENCE [LARGE SCALE GENOMIC DNA]</scope>
    <source>
        <strain evidence="3 4">Mal64</strain>
    </source>
</reference>
<dbReference type="Pfam" id="PF07963">
    <property type="entry name" value="N_methyl"/>
    <property type="match status" value="1"/>
</dbReference>
<dbReference type="Proteomes" id="UP000315440">
    <property type="component" value="Unassembled WGS sequence"/>
</dbReference>
<dbReference type="InterPro" id="IPR045584">
    <property type="entry name" value="Pilin-like"/>
</dbReference>
<dbReference type="NCBIfam" id="TIGR02532">
    <property type="entry name" value="IV_pilin_GFxxxE"/>
    <property type="match status" value="1"/>
</dbReference>
<sequence length="399" mass="43305">MRTAQNTRDARGRRVAGFTLVELLVVIAIIGMLVALLLPAVQAARASAQLTQCTNNVRQIGQALLNYEGAKDQLPGYVQPLKRSNGDYLQVDTTGGMSAVALQNYPGDGSTPDDNDKLASRVSWLAMIMPQLERQDLYDNLVDADTLGTGWIRPVEVLMCPADTELTSNPELAGSTYSANTGGWDWYTSSGGYSDVFGRLNYMALNNNGGGDVKDNGLFFDKSFGDIKSRLNPRDGASTTIMLSENNHKELESPQSGFYSWAGVFGDPTDNNASQGGEQQLGIVWVANPTPYTSDPNADYDTPDVQVAFSNDAGGGVFYDNRPLFARPASNHSAGVFNVVFADTHVKVLTPDMDYDVYQRLMTPNGRKCLYPADHTALLSPGEPIHVFRNLPPISESDL</sequence>
<dbReference type="Gene3D" id="3.30.700.10">
    <property type="entry name" value="Glycoprotein, Type 4 Pilin"/>
    <property type="match status" value="1"/>
</dbReference>
<dbReference type="EMBL" id="SJPQ01000002">
    <property type="protein sequence ID" value="TWT89034.1"/>
    <property type="molecule type" value="Genomic_DNA"/>
</dbReference>
<dbReference type="RefSeq" id="WP_197525732.1">
    <property type="nucleotide sequence ID" value="NZ_SJPQ01000002.1"/>
</dbReference>
<accession>A0A5C5ZNE0</accession>
<protein>
    <recommendedName>
        <fullName evidence="2">DUF1559 domain-containing protein</fullName>
    </recommendedName>
</protein>
<dbReference type="PROSITE" id="PS00409">
    <property type="entry name" value="PROKAR_NTER_METHYL"/>
    <property type="match status" value="1"/>
</dbReference>
<evidence type="ECO:0000259" key="2">
    <source>
        <dbReference type="Pfam" id="PF07596"/>
    </source>
</evidence>
<dbReference type="InterPro" id="IPR012902">
    <property type="entry name" value="N_methyl_site"/>
</dbReference>
<name>A0A5C5ZNE0_9BACT</name>
<organism evidence="3 4">
    <name type="scientific">Pseudobythopirellula maris</name>
    <dbReference type="NCBI Taxonomy" id="2527991"/>
    <lineage>
        <taxon>Bacteria</taxon>
        <taxon>Pseudomonadati</taxon>
        <taxon>Planctomycetota</taxon>
        <taxon>Planctomycetia</taxon>
        <taxon>Pirellulales</taxon>
        <taxon>Lacipirellulaceae</taxon>
        <taxon>Pseudobythopirellula</taxon>
    </lineage>
</organism>
<evidence type="ECO:0000313" key="4">
    <source>
        <dbReference type="Proteomes" id="UP000315440"/>
    </source>
</evidence>
<evidence type="ECO:0000313" key="3">
    <source>
        <dbReference type="EMBL" id="TWT89034.1"/>
    </source>
</evidence>
<keyword evidence="1" id="KW-0472">Membrane</keyword>
<dbReference type="PANTHER" id="PTHR30093:SF2">
    <property type="entry name" value="TYPE II SECRETION SYSTEM PROTEIN H"/>
    <property type="match status" value="1"/>
</dbReference>
<dbReference type="PANTHER" id="PTHR30093">
    <property type="entry name" value="GENERAL SECRETION PATHWAY PROTEIN G"/>
    <property type="match status" value="1"/>
</dbReference>
<keyword evidence="4" id="KW-1185">Reference proteome</keyword>
<dbReference type="SUPFAM" id="SSF54523">
    <property type="entry name" value="Pili subunits"/>
    <property type="match status" value="1"/>
</dbReference>
<feature type="domain" description="DUF1559" evidence="2">
    <location>
        <begin position="42"/>
        <end position="354"/>
    </location>
</feature>
<feature type="transmembrane region" description="Helical" evidence="1">
    <location>
        <begin position="20"/>
        <end position="41"/>
    </location>
</feature>
<keyword evidence="1" id="KW-1133">Transmembrane helix</keyword>
<gene>
    <name evidence="3" type="ORF">Mal64_25250</name>
</gene>
<proteinExistence type="predicted"/>
<evidence type="ECO:0000256" key="1">
    <source>
        <dbReference type="SAM" id="Phobius"/>
    </source>
</evidence>
<dbReference type="AlphaFoldDB" id="A0A5C5ZNE0"/>
<dbReference type="Pfam" id="PF07596">
    <property type="entry name" value="SBP_bac_10"/>
    <property type="match status" value="1"/>
</dbReference>